<reference evidence="1" key="1">
    <citation type="submission" date="2021-06" db="EMBL/GenBank/DDBJ databases">
        <authorList>
            <person name="Hodson N. C."/>
            <person name="Mongue J. A."/>
            <person name="Jaron S. K."/>
        </authorList>
    </citation>
    <scope>NUCLEOTIDE SEQUENCE</scope>
</reference>
<feature type="non-terminal residue" evidence="1">
    <location>
        <position position="208"/>
    </location>
</feature>
<protein>
    <submittedName>
        <fullName evidence="1">Uncharacterized protein</fullName>
    </submittedName>
</protein>
<dbReference type="EMBL" id="CAJVCH010526321">
    <property type="protein sequence ID" value="CAG7822430.1"/>
    <property type="molecule type" value="Genomic_DNA"/>
</dbReference>
<evidence type="ECO:0000313" key="1">
    <source>
        <dbReference type="EMBL" id="CAG7822430.1"/>
    </source>
</evidence>
<evidence type="ECO:0000313" key="2">
    <source>
        <dbReference type="Proteomes" id="UP000708208"/>
    </source>
</evidence>
<name>A0A8J2KZS7_9HEXA</name>
<comment type="caution">
    <text evidence="1">The sequence shown here is derived from an EMBL/GenBank/DDBJ whole genome shotgun (WGS) entry which is preliminary data.</text>
</comment>
<organism evidence="1 2">
    <name type="scientific">Allacma fusca</name>
    <dbReference type="NCBI Taxonomy" id="39272"/>
    <lineage>
        <taxon>Eukaryota</taxon>
        <taxon>Metazoa</taxon>
        <taxon>Ecdysozoa</taxon>
        <taxon>Arthropoda</taxon>
        <taxon>Hexapoda</taxon>
        <taxon>Collembola</taxon>
        <taxon>Symphypleona</taxon>
        <taxon>Sminthuridae</taxon>
        <taxon>Allacma</taxon>
    </lineage>
</organism>
<dbReference type="AlphaFoldDB" id="A0A8J2KZS7"/>
<dbReference type="Proteomes" id="UP000708208">
    <property type="component" value="Unassembled WGS sequence"/>
</dbReference>
<proteinExistence type="predicted"/>
<gene>
    <name evidence="1" type="ORF">AFUS01_LOCUS32705</name>
</gene>
<sequence>MEAETIGGSKRIFLDVKLKDGIEGISRQYSCLVTSADEVDEDFYQKEWKLVTLRNAKVNSEIVNITSGFRWNTSASKNNRVGNETINTKSLCVVAEKIMGTGEDFTTCTLGFNSNARRIQGEEESVDLKLVLLDRIGFRGLKLEQSNLLVLNSSFWLDSIDKPEEELRFSVVKKRVLRNELINPEGAFWGPDHAGQFYFTAKHPFFVK</sequence>
<accession>A0A8J2KZS7</accession>
<keyword evidence="2" id="KW-1185">Reference proteome</keyword>